<evidence type="ECO:0000256" key="4">
    <source>
        <dbReference type="PROSITE-ProRule" id="PRU00175"/>
    </source>
</evidence>
<dbReference type="EMBL" id="LC375539">
    <property type="protein sequence ID" value="BBD50763.1"/>
    <property type="molecule type" value="Genomic_DNA"/>
</dbReference>
<evidence type="ECO:0000259" key="6">
    <source>
        <dbReference type="PROSITE" id="PS50089"/>
    </source>
</evidence>
<evidence type="ECO:0000256" key="5">
    <source>
        <dbReference type="SAM" id="Coils"/>
    </source>
</evidence>
<reference evidence="7" key="2">
    <citation type="submission" date="2018-08" db="EMBL/GenBank/DDBJ databases">
        <title>Genetic characterization of an alphabaculovirus causing tiger band disease in the oak tasar silkworm, Antheraea proylei.</title>
        <authorList>
            <person name="Tourangbam S."/>
            <person name="Malcolm F.J."/>
            <person name="Luikham R."/>
            <person name="Kshetrimayum M."/>
            <person name="Yumnam R."/>
            <person name="Rajkumari L."/>
        </authorList>
    </citation>
    <scope>NUCLEOTIDE SEQUENCE</scope>
    <source>
        <strain evidence="7">TkhulenIBD</strain>
    </source>
</reference>
<evidence type="ECO:0000256" key="2">
    <source>
        <dbReference type="ARBA" id="ARBA00022771"/>
    </source>
</evidence>
<dbReference type="PROSITE" id="PS50089">
    <property type="entry name" value="ZF_RING_2"/>
    <property type="match status" value="1"/>
</dbReference>
<feature type="coiled-coil region" evidence="5">
    <location>
        <begin position="142"/>
        <end position="226"/>
    </location>
</feature>
<dbReference type="InterPro" id="IPR017907">
    <property type="entry name" value="Znf_RING_CS"/>
</dbReference>
<dbReference type="Gene3D" id="3.30.40.10">
    <property type="entry name" value="Zinc/RING finger domain, C3HC4 (zinc finger)"/>
    <property type="match status" value="1"/>
</dbReference>
<evidence type="ECO:0000313" key="8">
    <source>
        <dbReference type="EMBL" id="BBD50763.1"/>
    </source>
</evidence>
<dbReference type="PROSITE" id="PS00518">
    <property type="entry name" value="ZF_RING_1"/>
    <property type="match status" value="1"/>
</dbReference>
<organism evidence="8">
    <name type="scientific">Antheraea proylei nucleopolyhedrovirus</name>
    <dbReference type="NCBI Taxonomy" id="2126611"/>
    <lineage>
        <taxon>Viruses</taxon>
        <taxon>Viruses incertae sedis</taxon>
        <taxon>Naldaviricetes</taxon>
        <taxon>Lefavirales</taxon>
        <taxon>Baculoviridae</taxon>
        <taxon>Alphabaculovirus</taxon>
        <taxon>Alphabaculovirus anpernyi</taxon>
    </lineage>
</organism>
<gene>
    <name evidence="8" type="primary">pe38</name>
    <name evidence="7" type="synonym">pe-38</name>
</gene>
<dbReference type="Pfam" id="PF00097">
    <property type="entry name" value="zf-C3HC4"/>
    <property type="match status" value="1"/>
</dbReference>
<dbReference type="EMBL" id="MH797002">
    <property type="protein sequence ID" value="AYW35350.1"/>
    <property type="molecule type" value="Genomic_DNA"/>
</dbReference>
<sequence length="302" mass="34446">MSSRYSPYNNYYRRRQERQRYNQQQAFLVETFKKKPVMSLLVTCAVCLDTYTTNSDTLIDFLMPTECTHVFCYKCVLNLYSNAMNVPRATVACPMCNIDVTTWKSFFPNTVVSCKFVKRTADRVPAMQQFNEALEIIKNRHAVNIEDASFNLETQLAEAKRETQRVQEAAERETQRVQEASRRHIPERDIAYASSCEQVASLQARLVEMQAQLDAAQEENRRLTAAAAPAVAFTTIDVDFDENASQSTGPHERFRSLVYSTVADLMIEARIKNLQDLVFAADADRMSCHVDIGVSFGLNRQS</sequence>
<dbReference type="SMART" id="SM00184">
    <property type="entry name" value="RING"/>
    <property type="match status" value="1"/>
</dbReference>
<evidence type="ECO:0000313" key="7">
    <source>
        <dbReference type="EMBL" id="AYW35350.1"/>
    </source>
</evidence>
<keyword evidence="1" id="KW-0479">Metal-binding</keyword>
<keyword evidence="3" id="KW-0862">Zinc</keyword>
<reference evidence="8" key="1">
    <citation type="submission" date="2018-03" db="EMBL/GenBank/DDBJ databases">
        <title>Whole genome comparison of nucleopolyhedroviruses isolated from saturniine wild silkworms in Asian countries.</title>
        <authorList>
            <person name="Sasaki K."/>
            <person name="Kajiura Z."/>
            <person name="Ponnuvel K.M."/>
            <person name="Kobayashi J."/>
        </authorList>
    </citation>
    <scope>NUCLEOTIDE SEQUENCE</scope>
    <source>
        <strain evidence="8">Manipur</strain>
    </source>
</reference>
<dbReference type="InterPro" id="IPR001841">
    <property type="entry name" value="Znf_RING"/>
</dbReference>
<feature type="domain" description="RING-type" evidence="6">
    <location>
        <begin position="44"/>
        <end position="97"/>
    </location>
</feature>
<dbReference type="InterPro" id="IPR018957">
    <property type="entry name" value="Znf_C3HC4_RING-type"/>
</dbReference>
<dbReference type="SUPFAM" id="SSF57850">
    <property type="entry name" value="RING/U-box"/>
    <property type="match status" value="1"/>
</dbReference>
<name>A0A2Z6C5E7_NPVAP</name>
<keyword evidence="2 4" id="KW-0863">Zinc-finger</keyword>
<dbReference type="InterPro" id="IPR013083">
    <property type="entry name" value="Znf_RING/FYVE/PHD"/>
</dbReference>
<proteinExistence type="predicted"/>
<accession>A0A2Z6C5E7</accession>
<dbReference type="GO" id="GO:0008270">
    <property type="term" value="F:zinc ion binding"/>
    <property type="evidence" value="ECO:0007669"/>
    <property type="project" value="UniProtKB-KW"/>
</dbReference>
<evidence type="ECO:0000256" key="1">
    <source>
        <dbReference type="ARBA" id="ARBA00022723"/>
    </source>
</evidence>
<protein>
    <submittedName>
        <fullName evidence="8">PE38</fullName>
    </submittedName>
    <submittedName>
        <fullName evidence="7">Pe-38</fullName>
    </submittedName>
</protein>
<evidence type="ECO:0000256" key="3">
    <source>
        <dbReference type="ARBA" id="ARBA00022833"/>
    </source>
</evidence>
<keyword evidence="5" id="KW-0175">Coiled coil</keyword>